<dbReference type="GO" id="GO:0032259">
    <property type="term" value="P:methylation"/>
    <property type="evidence" value="ECO:0007669"/>
    <property type="project" value="UniProtKB-KW"/>
</dbReference>
<gene>
    <name evidence="2" type="ORF">Q9L42_008040</name>
</gene>
<evidence type="ECO:0000313" key="2">
    <source>
        <dbReference type="EMBL" id="XBS22062.1"/>
    </source>
</evidence>
<proteinExistence type="predicted"/>
<dbReference type="InterPro" id="IPR029063">
    <property type="entry name" value="SAM-dependent_MTases_sf"/>
</dbReference>
<dbReference type="Proteomes" id="UP001225378">
    <property type="component" value="Chromosome"/>
</dbReference>
<organism evidence="2 3">
    <name type="scientific">Methylomarinum roseum</name>
    <dbReference type="NCBI Taxonomy" id="3067653"/>
    <lineage>
        <taxon>Bacteria</taxon>
        <taxon>Pseudomonadati</taxon>
        <taxon>Pseudomonadota</taxon>
        <taxon>Gammaproteobacteria</taxon>
        <taxon>Methylococcales</taxon>
        <taxon>Methylococcaceae</taxon>
        <taxon>Methylomarinum</taxon>
    </lineage>
</organism>
<dbReference type="Pfam" id="PF08241">
    <property type="entry name" value="Methyltransf_11"/>
    <property type="match status" value="1"/>
</dbReference>
<keyword evidence="2" id="KW-0808">Transferase</keyword>
<protein>
    <submittedName>
        <fullName evidence="2">Methyltransferase domain-containing protein</fullName>
    </submittedName>
</protein>
<keyword evidence="3" id="KW-1185">Reference proteome</keyword>
<reference evidence="2 3" key="1">
    <citation type="journal article" date="2024" name="Microbiology">
        <title>Methylomarinum rosea sp. nov., a novel halophilic methanotrophic bacterium from the hypersaline Lake Elton.</title>
        <authorList>
            <person name="Suleimanov R.Z."/>
            <person name="Oshkin I.Y."/>
            <person name="Danilova O.V."/>
            <person name="Suzina N.E."/>
            <person name="Dedysh S.N."/>
        </authorList>
    </citation>
    <scope>NUCLEOTIDE SEQUENCE [LARGE SCALE GENOMIC DNA]</scope>
    <source>
        <strain evidence="2 3">Ch1-1</strain>
    </source>
</reference>
<dbReference type="GO" id="GO:0008757">
    <property type="term" value="F:S-adenosylmethionine-dependent methyltransferase activity"/>
    <property type="evidence" value="ECO:0007669"/>
    <property type="project" value="InterPro"/>
</dbReference>
<feature type="domain" description="Methyltransferase type 11" evidence="1">
    <location>
        <begin position="73"/>
        <end position="123"/>
    </location>
</feature>
<evidence type="ECO:0000259" key="1">
    <source>
        <dbReference type="Pfam" id="PF08241"/>
    </source>
</evidence>
<dbReference type="Gene3D" id="3.40.50.150">
    <property type="entry name" value="Vaccinia Virus protein VP39"/>
    <property type="match status" value="1"/>
</dbReference>
<keyword evidence="2" id="KW-0489">Methyltransferase</keyword>
<dbReference type="AlphaFoldDB" id="A0AAU7NYI2"/>
<name>A0AAU7NYI2_9GAMM</name>
<dbReference type="InterPro" id="IPR013216">
    <property type="entry name" value="Methyltransf_11"/>
</dbReference>
<evidence type="ECO:0000313" key="3">
    <source>
        <dbReference type="Proteomes" id="UP001225378"/>
    </source>
</evidence>
<dbReference type="EMBL" id="CP157743">
    <property type="protein sequence ID" value="XBS22062.1"/>
    <property type="molecule type" value="Genomic_DNA"/>
</dbReference>
<dbReference type="SUPFAM" id="SSF53335">
    <property type="entry name" value="S-adenosyl-L-methionine-dependent methyltransferases"/>
    <property type="match status" value="1"/>
</dbReference>
<accession>A0AAU7NYI2</accession>
<sequence length="240" mass="28051">MKRIFLFDLYQTPRGKLLQTMEGQYLKRSITVSCKQQLLQIGGLSWEDSFIDCSLYQRYCILDVDALGCEGAQRVQGKAYTLPVQSESIDLIILPHLLEFDEYRFQTMREIERVLKPGGEVIIINFNPLSFSVRYLYLWDVKLANSWRSHFITRGRIRDWLKLMNFEMLNTVEFNLDTFTIRPGKFQFSGRSIFAMAYGVKAVKRRYRLIPVGETGKQRPRFAGVGNGLESNLQRKKKHD</sequence>
<dbReference type="RefSeq" id="WP_305908960.1">
    <property type="nucleotide sequence ID" value="NZ_CP157743.1"/>
</dbReference>
<dbReference type="KEGG" id="mech:Q9L42_008040"/>